<evidence type="ECO:0000313" key="2">
    <source>
        <dbReference type="Proteomes" id="UP000515561"/>
    </source>
</evidence>
<protein>
    <submittedName>
        <fullName evidence="1">Uncharacterized protein</fullName>
    </submittedName>
</protein>
<name>A0A6S6R206_9FIRM</name>
<dbReference type="EMBL" id="AP023367">
    <property type="protein sequence ID" value="BCJ93048.1"/>
    <property type="molecule type" value="Genomic_DNA"/>
</dbReference>
<sequence>MKLTTVNPKNVKEEVQLLGNERPMTKAEHDILKESMDLKKKKKVIIIVWILFIIVVFILSIGVYFMDSIKSAIISFVIINSFVVFAVGTIVYDIKKLLKKDEIFVREAIFLNINKYHRACLDINKNGKRKIISVSASTREKIIKGDKVIILKTRSSRGIYLARE</sequence>
<gene>
    <name evidence="1" type="ORF">acsn021_06170</name>
</gene>
<dbReference type="Proteomes" id="UP000515561">
    <property type="component" value="Chromosome"/>
</dbReference>
<evidence type="ECO:0000313" key="1">
    <source>
        <dbReference type="EMBL" id="BCJ93048.1"/>
    </source>
</evidence>
<keyword evidence="2" id="KW-1185">Reference proteome</keyword>
<dbReference type="KEGG" id="acel:acsn021_06170"/>
<organism evidence="1 2">
    <name type="scientific">Anaerocolumna cellulosilytica</name>
    <dbReference type="NCBI Taxonomy" id="433286"/>
    <lineage>
        <taxon>Bacteria</taxon>
        <taxon>Bacillati</taxon>
        <taxon>Bacillota</taxon>
        <taxon>Clostridia</taxon>
        <taxon>Lachnospirales</taxon>
        <taxon>Lachnospiraceae</taxon>
        <taxon>Anaerocolumna</taxon>
    </lineage>
</organism>
<dbReference type="AlphaFoldDB" id="A0A6S6R206"/>
<accession>A0A6S6R206</accession>
<dbReference type="RefSeq" id="WP_184096172.1">
    <property type="nucleotide sequence ID" value="NZ_AP023367.1"/>
</dbReference>
<reference evidence="1 2" key="1">
    <citation type="journal article" date="2016" name="Int. J. Syst. Evol. Microbiol.">
        <title>Descriptions of Anaerotaenia torta gen. nov., sp. nov. and Anaerocolumna cellulosilytica gen. nov., sp. nov. isolated from a methanogenic reactor of cattle waste.</title>
        <authorList>
            <person name="Uek A."/>
            <person name="Ohtaki Y."/>
            <person name="Kaku N."/>
            <person name="Ueki K."/>
        </authorList>
    </citation>
    <scope>NUCLEOTIDE SEQUENCE [LARGE SCALE GENOMIC DNA]</scope>
    <source>
        <strain evidence="1 2">SN021</strain>
    </source>
</reference>
<proteinExistence type="predicted"/>